<sequence>MNTAAPPQLSDSNCRIIENNNASKRVYQVWKGSNRFFLGGRLIFGPDVRSLFFTVGLIVIPVILFVVFVSPQLVDEFNSQIGYLILSIAVIFAACAIRTCLLGLFRSNKNNKMELCK</sequence>
<feature type="transmembrane region" description="Helical" evidence="1">
    <location>
        <begin position="51"/>
        <end position="69"/>
    </location>
</feature>
<evidence type="ECO:0000313" key="2">
    <source>
        <dbReference type="EMBL" id="KAI0510592.1"/>
    </source>
</evidence>
<evidence type="ECO:0000313" key="3">
    <source>
        <dbReference type="Proteomes" id="UP000829196"/>
    </source>
</evidence>
<reference evidence="2" key="1">
    <citation type="journal article" date="2022" name="Front. Genet.">
        <title>Chromosome-Scale Assembly of the Dendrobium nobile Genome Provides Insights Into the Molecular Mechanism of the Biosynthesis of the Medicinal Active Ingredient of Dendrobium.</title>
        <authorList>
            <person name="Xu Q."/>
            <person name="Niu S.-C."/>
            <person name="Li K.-L."/>
            <person name="Zheng P.-J."/>
            <person name="Zhang X.-J."/>
            <person name="Jia Y."/>
            <person name="Liu Y."/>
            <person name="Niu Y.-X."/>
            <person name="Yu L.-H."/>
            <person name="Chen D.-F."/>
            <person name="Zhang G.-Q."/>
        </authorList>
    </citation>
    <scope>NUCLEOTIDE SEQUENCE</scope>
    <source>
        <tissue evidence="2">Leaf</tissue>
    </source>
</reference>
<feature type="transmembrane region" description="Helical" evidence="1">
    <location>
        <begin position="81"/>
        <end position="105"/>
    </location>
</feature>
<dbReference type="EMBL" id="JAGYWB010000009">
    <property type="protein sequence ID" value="KAI0510592.1"/>
    <property type="molecule type" value="Genomic_DNA"/>
</dbReference>
<keyword evidence="3" id="KW-1185">Reference proteome</keyword>
<evidence type="ECO:0000256" key="1">
    <source>
        <dbReference type="SAM" id="Phobius"/>
    </source>
</evidence>
<proteinExistence type="predicted"/>
<dbReference type="OrthoDB" id="4096362at2759"/>
<protein>
    <submittedName>
        <fullName evidence="2">Uncharacterized protein</fullName>
    </submittedName>
</protein>
<keyword evidence="1" id="KW-0812">Transmembrane</keyword>
<accession>A0A8T3BC10</accession>
<name>A0A8T3BC10_DENNO</name>
<keyword evidence="1" id="KW-0472">Membrane</keyword>
<dbReference type="AlphaFoldDB" id="A0A8T3BC10"/>
<dbReference type="Proteomes" id="UP000829196">
    <property type="component" value="Unassembled WGS sequence"/>
</dbReference>
<organism evidence="2 3">
    <name type="scientific">Dendrobium nobile</name>
    <name type="common">Orchid</name>
    <dbReference type="NCBI Taxonomy" id="94219"/>
    <lineage>
        <taxon>Eukaryota</taxon>
        <taxon>Viridiplantae</taxon>
        <taxon>Streptophyta</taxon>
        <taxon>Embryophyta</taxon>
        <taxon>Tracheophyta</taxon>
        <taxon>Spermatophyta</taxon>
        <taxon>Magnoliopsida</taxon>
        <taxon>Liliopsida</taxon>
        <taxon>Asparagales</taxon>
        <taxon>Orchidaceae</taxon>
        <taxon>Epidendroideae</taxon>
        <taxon>Malaxideae</taxon>
        <taxon>Dendrobiinae</taxon>
        <taxon>Dendrobium</taxon>
    </lineage>
</organism>
<gene>
    <name evidence="2" type="ORF">KFK09_011200</name>
</gene>
<keyword evidence="1" id="KW-1133">Transmembrane helix</keyword>
<comment type="caution">
    <text evidence="2">The sequence shown here is derived from an EMBL/GenBank/DDBJ whole genome shotgun (WGS) entry which is preliminary data.</text>
</comment>